<comment type="similarity">
    <text evidence="3">In the C-terminal section; belongs to the phosphate acetyltransferase and butyryltransferase family.</text>
</comment>
<evidence type="ECO:0000313" key="14">
    <source>
        <dbReference type="EMBL" id="RMT21357.1"/>
    </source>
</evidence>
<dbReference type="InterPro" id="IPR010766">
    <property type="entry name" value="DRTGG"/>
</dbReference>
<evidence type="ECO:0000256" key="9">
    <source>
        <dbReference type="ARBA" id="ARBA00022679"/>
    </source>
</evidence>
<dbReference type="SUPFAM" id="SSF53659">
    <property type="entry name" value="Isocitrate/Isopropylmalate dehydrogenase-like"/>
    <property type="match status" value="1"/>
</dbReference>
<protein>
    <recommendedName>
        <fullName evidence="7">Phosphate acetyltransferase</fullName>
        <ecNumber evidence="6">2.3.1.8</ecNumber>
    </recommendedName>
    <alternativeName>
        <fullName evidence="11">Phosphotransacetylase</fullName>
    </alternativeName>
</protein>
<dbReference type="InterPro" id="IPR027417">
    <property type="entry name" value="P-loop_NTPase"/>
</dbReference>
<evidence type="ECO:0000256" key="11">
    <source>
        <dbReference type="ARBA" id="ARBA00031108"/>
    </source>
</evidence>
<name>A0A3M5JD02_PSEA0</name>
<gene>
    <name evidence="14" type="ORF">ALP52_05392</name>
</gene>
<dbReference type="GO" id="GO:0005737">
    <property type="term" value="C:cytoplasm"/>
    <property type="evidence" value="ECO:0007669"/>
    <property type="project" value="UniProtKB-SubCell"/>
</dbReference>
<dbReference type="Proteomes" id="UP000276194">
    <property type="component" value="Unassembled WGS sequence"/>
</dbReference>
<dbReference type="SUPFAM" id="SSF52540">
    <property type="entry name" value="P-loop containing nucleoside triphosphate hydrolases"/>
    <property type="match status" value="1"/>
</dbReference>
<evidence type="ECO:0000256" key="1">
    <source>
        <dbReference type="ARBA" id="ARBA00004496"/>
    </source>
</evidence>
<comment type="caution">
    <text evidence="14">The sequence shown here is derived from an EMBL/GenBank/DDBJ whole genome shotgun (WGS) entry which is preliminary data.</text>
</comment>
<dbReference type="InterPro" id="IPR028979">
    <property type="entry name" value="Ser_kin/Pase_Hpr-like_N_sf"/>
</dbReference>
<accession>A0A3M5JD02</accession>
<comment type="subcellular location">
    <subcellularLocation>
        <location evidence="1">Cytoplasm</location>
    </subcellularLocation>
</comment>
<dbReference type="GO" id="GO:0006085">
    <property type="term" value="P:acetyl-CoA biosynthetic process"/>
    <property type="evidence" value="ECO:0007669"/>
    <property type="project" value="UniProtKB-UniPathway"/>
</dbReference>
<evidence type="ECO:0000256" key="4">
    <source>
        <dbReference type="ARBA" id="ARBA00009786"/>
    </source>
</evidence>
<dbReference type="Gene3D" id="3.40.50.10950">
    <property type="match status" value="1"/>
</dbReference>
<feature type="domain" description="Phosphate acetyl/butaryl transferase" evidence="12">
    <location>
        <begin position="416"/>
        <end position="731"/>
    </location>
</feature>
<dbReference type="Pfam" id="PF01515">
    <property type="entry name" value="PTA_PTB"/>
    <property type="match status" value="1"/>
</dbReference>
<dbReference type="InterPro" id="IPR050500">
    <property type="entry name" value="Phos_Acetyltrans/Butyryltrans"/>
</dbReference>
<dbReference type="Pfam" id="PF13500">
    <property type="entry name" value="AAA_26"/>
    <property type="match status" value="1"/>
</dbReference>
<dbReference type="AlphaFoldDB" id="A0A3M5JD02"/>
<dbReference type="InterPro" id="IPR004614">
    <property type="entry name" value="P_AcTrfase"/>
</dbReference>
<dbReference type="PIRSF" id="PIRSF006107">
    <property type="entry name" value="PhpActrans_proteobac"/>
    <property type="match status" value="1"/>
</dbReference>
<dbReference type="FunFam" id="3.40.50.10750:FF:000001">
    <property type="entry name" value="Phosphate acetyltransferase"/>
    <property type="match status" value="1"/>
</dbReference>
<dbReference type="SUPFAM" id="SSF75138">
    <property type="entry name" value="HprK N-terminal domain-like"/>
    <property type="match status" value="1"/>
</dbReference>
<reference evidence="14 15" key="1">
    <citation type="submission" date="2018-08" db="EMBL/GenBank/DDBJ databases">
        <title>Recombination of ecologically and evolutionarily significant loci maintains genetic cohesion in the Pseudomonas syringae species complex.</title>
        <authorList>
            <person name="Dillon M."/>
            <person name="Thakur S."/>
            <person name="Almeida R.N.D."/>
            <person name="Weir B.S."/>
            <person name="Guttman D.S."/>
        </authorList>
    </citation>
    <scope>NUCLEOTIDE SEQUENCE [LARGE SCALE GENOMIC DNA]</scope>
    <source>
        <strain evidence="14 15">ICMP 6941</strain>
    </source>
</reference>
<sequence length="738" mass="80126">MLTPQITIVLPQRNRVRRFPDFFGQQLFPMCCDPCTAQSRSQYADFFIAPTDFGVGLTSISLGLVRTLERAGLKVGFFKPIAQPHPGDLGPERSTELMARTHGLKPPKPLGLAHVERMLGDGQLDELLEEIINLYQQAAVGKDVLVVEGMVPTRSASYAARVNLHLAKSLDADVILVSAPENEVLAELSGRVELQAQLFGGPKDPKVLGVILNKVRTEESMEVFSSRLKEHSPLLRSGDFRLLGCIPYRAELNAPRTRDVAELLGAQVLNAGDYDQRRMSRIIICARTVLNTVPLLKPGVLVVTPGDRDDIILAVSLAAINGVPLAGLLLTSDTVPDPRIMELCRGAFQAGLPVLSVSSGSYDTANRLNQLNKEIPIDDRERAENITDFVAGHLDAGWLHQRCGTPRELRLSPAVFRYQLIQRAQAANKRIVLPEGNEPLTIQAAAICQARGIARCVLLARPEEVQAVAQAHGIELPPGLEILDPELIRERYVAPMVELRKNKSLNAPMAEQQLEDPVVIGTVMLALDEVDGLVSGVIHSTANTIRPALQLIKTAPGCTLVSSVFFMLFPEQVLMYGDCIMNPHPSASELSEIALQSADSATAFGISPRVAMISYSSGNSASGEEVEKVREATQLARETRRDLLIDGPLQYDAAANEHVARQLAPDSPVAGRANVFVFPDLNTGNTTYKAVQRSADCVSLGPMLQGLRKPVNDLPRGAQVDDIVYTIALTAIQADTLS</sequence>
<dbReference type="Gene3D" id="3.40.1390.20">
    <property type="entry name" value="HprK N-terminal domain-like"/>
    <property type="match status" value="1"/>
</dbReference>
<dbReference type="EC" id="2.3.1.8" evidence="6"/>
<comment type="similarity">
    <text evidence="4">In the N-terminal section; belongs to the CobB/CobQ family.</text>
</comment>
<keyword evidence="10" id="KW-0012">Acyltransferase</keyword>
<dbReference type="UniPathway" id="UPA00340">
    <property type="reaction ID" value="UER00459"/>
</dbReference>
<dbReference type="Gene3D" id="3.40.50.300">
    <property type="entry name" value="P-loop containing nucleotide triphosphate hydrolases"/>
    <property type="match status" value="1"/>
</dbReference>
<evidence type="ECO:0000256" key="3">
    <source>
        <dbReference type="ARBA" id="ARBA00008756"/>
    </source>
</evidence>
<evidence type="ECO:0000256" key="2">
    <source>
        <dbReference type="ARBA" id="ARBA00004989"/>
    </source>
</evidence>
<dbReference type="Pfam" id="PF07085">
    <property type="entry name" value="DRTGG"/>
    <property type="match status" value="1"/>
</dbReference>
<feature type="domain" description="DRTGG" evidence="13">
    <location>
        <begin position="259"/>
        <end position="371"/>
    </location>
</feature>
<dbReference type="NCBIfam" id="NF004167">
    <property type="entry name" value="PRK05632.1"/>
    <property type="match status" value="1"/>
</dbReference>
<evidence type="ECO:0000256" key="10">
    <source>
        <dbReference type="ARBA" id="ARBA00023315"/>
    </source>
</evidence>
<comment type="pathway">
    <text evidence="2">Metabolic intermediate biosynthesis; acetyl-CoA biosynthesis; acetyl-CoA from acetate: step 2/2.</text>
</comment>
<proteinExistence type="inferred from homology"/>
<evidence type="ECO:0000256" key="5">
    <source>
        <dbReference type="ARBA" id="ARBA00011643"/>
    </source>
</evidence>
<keyword evidence="8" id="KW-0963">Cytoplasm</keyword>
<comment type="subunit">
    <text evidence="5">Homohexamer.</text>
</comment>
<keyword evidence="9 14" id="KW-0808">Transferase</keyword>
<evidence type="ECO:0000256" key="6">
    <source>
        <dbReference type="ARBA" id="ARBA00012707"/>
    </source>
</evidence>
<dbReference type="InterPro" id="IPR042112">
    <property type="entry name" value="P_AcTrfase_dom2"/>
</dbReference>
<evidence type="ECO:0000259" key="13">
    <source>
        <dbReference type="Pfam" id="PF07085"/>
    </source>
</evidence>
<dbReference type="NCBIfam" id="NF007233">
    <property type="entry name" value="PRK09653.1"/>
    <property type="match status" value="1"/>
</dbReference>
<dbReference type="PANTHER" id="PTHR43356:SF3">
    <property type="entry name" value="PHOSPHATE ACETYLTRANSFERASE"/>
    <property type="match status" value="1"/>
</dbReference>
<evidence type="ECO:0000256" key="7">
    <source>
        <dbReference type="ARBA" id="ARBA00021528"/>
    </source>
</evidence>
<dbReference type="NCBIfam" id="TIGR00651">
    <property type="entry name" value="pta"/>
    <property type="match status" value="1"/>
</dbReference>
<evidence type="ECO:0000256" key="8">
    <source>
        <dbReference type="ARBA" id="ARBA00022490"/>
    </source>
</evidence>
<evidence type="ECO:0000313" key="15">
    <source>
        <dbReference type="Proteomes" id="UP000276194"/>
    </source>
</evidence>
<dbReference type="InterPro" id="IPR002505">
    <property type="entry name" value="PTA_PTB"/>
</dbReference>
<dbReference type="EMBL" id="RBTD01000185">
    <property type="protein sequence ID" value="RMT21357.1"/>
    <property type="molecule type" value="Genomic_DNA"/>
</dbReference>
<dbReference type="InterPro" id="IPR042113">
    <property type="entry name" value="P_AcTrfase_dom1"/>
</dbReference>
<organism evidence="14 15">
    <name type="scientific">Pseudomonas amygdali pv. mori</name>
    <dbReference type="NCBI Taxonomy" id="34065"/>
    <lineage>
        <taxon>Bacteria</taxon>
        <taxon>Pseudomonadati</taxon>
        <taxon>Pseudomonadota</taxon>
        <taxon>Gammaproteobacteria</taxon>
        <taxon>Pseudomonadales</taxon>
        <taxon>Pseudomonadaceae</taxon>
        <taxon>Pseudomonas</taxon>
        <taxon>Pseudomonas amygdali</taxon>
    </lineage>
</organism>
<dbReference type="CDD" id="cd03109">
    <property type="entry name" value="DTBS"/>
    <property type="match status" value="1"/>
</dbReference>
<evidence type="ECO:0000259" key="12">
    <source>
        <dbReference type="Pfam" id="PF01515"/>
    </source>
</evidence>
<dbReference type="PANTHER" id="PTHR43356">
    <property type="entry name" value="PHOSPHATE ACETYLTRANSFERASE"/>
    <property type="match status" value="1"/>
</dbReference>
<dbReference type="Gene3D" id="3.40.50.10750">
    <property type="entry name" value="Isocitrate/Isopropylmalate dehydrogenase-like"/>
    <property type="match status" value="1"/>
</dbReference>
<dbReference type="InterPro" id="IPR016475">
    <property type="entry name" value="P-Actrans_bac"/>
</dbReference>
<dbReference type="GO" id="GO:0008959">
    <property type="term" value="F:phosphate acetyltransferase activity"/>
    <property type="evidence" value="ECO:0007669"/>
    <property type="project" value="UniProtKB-EC"/>
</dbReference>